<dbReference type="PRINTS" id="PR00455">
    <property type="entry name" value="HTHTETR"/>
</dbReference>
<dbReference type="InterPro" id="IPR050109">
    <property type="entry name" value="HTH-type_TetR-like_transc_reg"/>
</dbReference>
<proteinExistence type="predicted"/>
<dbReference type="AlphaFoldDB" id="A0A4R8ZYA6"/>
<dbReference type="GO" id="GO:0000976">
    <property type="term" value="F:transcription cis-regulatory region binding"/>
    <property type="evidence" value="ECO:0007669"/>
    <property type="project" value="TreeGrafter"/>
</dbReference>
<reference evidence="6 7" key="1">
    <citation type="submission" date="2019-03" db="EMBL/GenBank/DDBJ databases">
        <title>Genomics of glacier-inhabiting Cryobacterium strains.</title>
        <authorList>
            <person name="Liu Q."/>
            <person name="Xin Y.-H."/>
        </authorList>
    </citation>
    <scope>NUCLEOTIDE SEQUENCE [LARGE SCALE GENOMIC DNA]</scope>
    <source>
        <strain evidence="6 7">Hh14</strain>
    </source>
</reference>
<dbReference type="InterPro" id="IPR009057">
    <property type="entry name" value="Homeodomain-like_sf"/>
</dbReference>
<dbReference type="PANTHER" id="PTHR30055:SF234">
    <property type="entry name" value="HTH-TYPE TRANSCRIPTIONAL REGULATOR BETI"/>
    <property type="match status" value="1"/>
</dbReference>
<organism evidence="6 7">
    <name type="scientific">Cryobacterium frigoriphilum</name>
    <dbReference type="NCBI Taxonomy" id="1259150"/>
    <lineage>
        <taxon>Bacteria</taxon>
        <taxon>Bacillati</taxon>
        <taxon>Actinomycetota</taxon>
        <taxon>Actinomycetes</taxon>
        <taxon>Micrococcales</taxon>
        <taxon>Microbacteriaceae</taxon>
        <taxon>Cryobacterium</taxon>
    </lineage>
</organism>
<sequence length="231" mass="25135">MSAGQPRTARGAETKRRLLEAAEDVFSRLGYAEASVSRLTESAGVGQGTFYLYFDSKLEIFNELVEDLNHRVRQAMSAASAATENRIDSERAGFRAFFQFTADHPALYRIVREAEFVSPGALRLHYTRIVEGYISGLRAAGEAGEIGDIDPTVAAWALMGVGEMIGMRWVLWGDETDPGTDDAASADPFASGTRAVPEHVFEQMMRFIEGALGVPSTAELQAHPLTARGSE</sequence>
<dbReference type="OrthoDB" id="5112469at2"/>
<protein>
    <submittedName>
        <fullName evidence="6">TetR/AcrR family transcriptional regulator</fullName>
    </submittedName>
</protein>
<feature type="domain" description="HTH tetR-type" evidence="5">
    <location>
        <begin position="12"/>
        <end position="72"/>
    </location>
</feature>
<dbReference type="InterPro" id="IPR036271">
    <property type="entry name" value="Tet_transcr_reg_TetR-rel_C_sf"/>
</dbReference>
<evidence type="ECO:0000256" key="4">
    <source>
        <dbReference type="PROSITE-ProRule" id="PRU00335"/>
    </source>
</evidence>
<gene>
    <name evidence="6" type="ORF">E3T55_12475</name>
</gene>
<evidence type="ECO:0000256" key="1">
    <source>
        <dbReference type="ARBA" id="ARBA00023015"/>
    </source>
</evidence>
<keyword evidence="3" id="KW-0804">Transcription</keyword>
<evidence type="ECO:0000313" key="6">
    <source>
        <dbReference type="EMBL" id="TFD48863.1"/>
    </source>
</evidence>
<dbReference type="InterPro" id="IPR001647">
    <property type="entry name" value="HTH_TetR"/>
</dbReference>
<feature type="DNA-binding region" description="H-T-H motif" evidence="4">
    <location>
        <begin position="35"/>
        <end position="54"/>
    </location>
</feature>
<evidence type="ECO:0000313" key="7">
    <source>
        <dbReference type="Proteomes" id="UP000297447"/>
    </source>
</evidence>
<dbReference type="PROSITE" id="PS50977">
    <property type="entry name" value="HTH_TETR_2"/>
    <property type="match status" value="1"/>
</dbReference>
<dbReference type="RefSeq" id="WP_134519889.1">
    <property type="nucleotide sequence ID" value="NZ_SOHE01000053.1"/>
</dbReference>
<accession>A0A4R8ZYA6</accession>
<dbReference type="GO" id="GO:0003700">
    <property type="term" value="F:DNA-binding transcription factor activity"/>
    <property type="evidence" value="ECO:0007669"/>
    <property type="project" value="TreeGrafter"/>
</dbReference>
<evidence type="ECO:0000256" key="3">
    <source>
        <dbReference type="ARBA" id="ARBA00023163"/>
    </source>
</evidence>
<name>A0A4R8ZYA6_9MICO</name>
<dbReference type="Proteomes" id="UP000297447">
    <property type="component" value="Unassembled WGS sequence"/>
</dbReference>
<keyword evidence="1" id="KW-0805">Transcription regulation</keyword>
<dbReference type="PANTHER" id="PTHR30055">
    <property type="entry name" value="HTH-TYPE TRANSCRIPTIONAL REGULATOR RUTR"/>
    <property type="match status" value="1"/>
</dbReference>
<dbReference type="InterPro" id="IPR023772">
    <property type="entry name" value="DNA-bd_HTH_TetR-type_CS"/>
</dbReference>
<comment type="caution">
    <text evidence="6">The sequence shown here is derived from an EMBL/GenBank/DDBJ whole genome shotgun (WGS) entry which is preliminary data.</text>
</comment>
<keyword evidence="7" id="KW-1185">Reference proteome</keyword>
<dbReference type="EMBL" id="SOHE01000053">
    <property type="protein sequence ID" value="TFD48863.1"/>
    <property type="molecule type" value="Genomic_DNA"/>
</dbReference>
<dbReference type="SUPFAM" id="SSF48498">
    <property type="entry name" value="Tetracyclin repressor-like, C-terminal domain"/>
    <property type="match status" value="1"/>
</dbReference>
<keyword evidence="2 4" id="KW-0238">DNA-binding</keyword>
<evidence type="ECO:0000256" key="2">
    <source>
        <dbReference type="ARBA" id="ARBA00023125"/>
    </source>
</evidence>
<dbReference type="Pfam" id="PF00440">
    <property type="entry name" value="TetR_N"/>
    <property type="match status" value="1"/>
</dbReference>
<dbReference type="PROSITE" id="PS01081">
    <property type="entry name" value="HTH_TETR_1"/>
    <property type="match status" value="1"/>
</dbReference>
<dbReference type="SUPFAM" id="SSF46689">
    <property type="entry name" value="Homeodomain-like"/>
    <property type="match status" value="1"/>
</dbReference>
<evidence type="ECO:0000259" key="5">
    <source>
        <dbReference type="PROSITE" id="PS50977"/>
    </source>
</evidence>
<dbReference type="Gene3D" id="1.10.357.10">
    <property type="entry name" value="Tetracycline Repressor, domain 2"/>
    <property type="match status" value="1"/>
</dbReference>